<dbReference type="InterPro" id="IPR043502">
    <property type="entry name" value="DNA/RNA_pol_sf"/>
</dbReference>
<feature type="compositionally biased region" description="Basic and acidic residues" evidence="1">
    <location>
        <begin position="44"/>
        <end position="65"/>
    </location>
</feature>
<comment type="caution">
    <text evidence="2">The sequence shown here is derived from an EMBL/GenBank/DDBJ whole genome shotgun (WGS) entry which is preliminary data.</text>
</comment>
<proteinExistence type="predicted"/>
<evidence type="ECO:0000313" key="2">
    <source>
        <dbReference type="EMBL" id="KAG9439975.1"/>
    </source>
</evidence>
<sequence>MKTIQTNVQSIKQSVTLLTTQVNQLNRDVNERPKGALPSNSKVNPKEQVKAITLRSEKTLEEFQPKEQPAIEEEQHQKNEEVQGQERDKVSSPASPRKKKGKDALPITDIDKLQINIPLIEALKQMPLYGKFLKEVLSGRRKVEEQCTILLNENCSGILRNEQPAKLNDPGSFTIHCEIGSYKFDNALYDLGASVNLMSLSLCRYLKLGEPQETRITLQFVDKSTKIPEGIIEDVLVQIHDFIFPCDFMVLDMEIDKNLRIILARPFLAIAGAIIDVKKGKLPLRSNNEKLSFNTKEAMKQPATPYGDFCFSIDVIDSCIEEIKEEERNEEAIEGWLIHSEEKEDEDPIRAREVEELEAENKEELKEEIKEQGAQGAPKPELKPLPNNLKYVFVEENDKPVIISPCLTDLEEEMLIEVLSKHKKALGWSISDIEGIVSTICTHRILMEDNYKPSIQPQRRLNRTLQEVVKKEVIKLLDAGIIYPIFDSAWLSPVQLAPKKGGTTVIHNKNNELIPTTTVTGWRVCIDYRKLNMATRKNHFPLPFDAIPANH</sequence>
<feature type="compositionally biased region" description="Basic and acidic residues" evidence="1">
    <location>
        <begin position="358"/>
        <end position="371"/>
    </location>
</feature>
<reference evidence="2 3" key="1">
    <citation type="submission" date="2021-07" db="EMBL/GenBank/DDBJ databases">
        <title>The Aristolochia fimbriata genome: insights into angiosperm evolution, floral development and chemical biosynthesis.</title>
        <authorList>
            <person name="Jiao Y."/>
        </authorList>
    </citation>
    <scope>NUCLEOTIDE SEQUENCE [LARGE SCALE GENOMIC DNA]</scope>
    <source>
        <strain evidence="2">IBCAS-2021</strain>
        <tissue evidence="2">Leaf</tissue>
    </source>
</reference>
<evidence type="ECO:0000313" key="3">
    <source>
        <dbReference type="Proteomes" id="UP000825729"/>
    </source>
</evidence>
<dbReference type="EMBL" id="JAINDJ010000008">
    <property type="protein sequence ID" value="KAG9439975.1"/>
    <property type="molecule type" value="Genomic_DNA"/>
</dbReference>
<dbReference type="Gene3D" id="2.40.70.10">
    <property type="entry name" value="Acid Proteases"/>
    <property type="match status" value="1"/>
</dbReference>
<evidence type="ECO:0000256" key="1">
    <source>
        <dbReference type="SAM" id="MobiDB-lite"/>
    </source>
</evidence>
<dbReference type="Gene3D" id="3.10.10.10">
    <property type="entry name" value="HIV Type 1 Reverse Transcriptase, subunit A, domain 1"/>
    <property type="match status" value="1"/>
</dbReference>
<dbReference type="PANTHER" id="PTHR33067:SF9">
    <property type="entry name" value="RNA-DIRECTED DNA POLYMERASE"/>
    <property type="match status" value="1"/>
</dbReference>
<dbReference type="PANTHER" id="PTHR33067">
    <property type="entry name" value="RNA-DIRECTED DNA POLYMERASE-RELATED"/>
    <property type="match status" value="1"/>
</dbReference>
<dbReference type="SUPFAM" id="SSF56672">
    <property type="entry name" value="DNA/RNA polymerases"/>
    <property type="match status" value="1"/>
</dbReference>
<gene>
    <name evidence="2" type="ORF">H6P81_020140</name>
</gene>
<name>A0AAV7DVI7_ARIFI</name>
<organism evidence="2 3">
    <name type="scientific">Aristolochia fimbriata</name>
    <name type="common">White veined hardy Dutchman's pipe vine</name>
    <dbReference type="NCBI Taxonomy" id="158543"/>
    <lineage>
        <taxon>Eukaryota</taxon>
        <taxon>Viridiplantae</taxon>
        <taxon>Streptophyta</taxon>
        <taxon>Embryophyta</taxon>
        <taxon>Tracheophyta</taxon>
        <taxon>Spermatophyta</taxon>
        <taxon>Magnoliopsida</taxon>
        <taxon>Magnoliidae</taxon>
        <taxon>Piperales</taxon>
        <taxon>Aristolochiaceae</taxon>
        <taxon>Aristolochia</taxon>
    </lineage>
</organism>
<accession>A0AAV7DVI7</accession>
<keyword evidence="3" id="KW-1185">Reference proteome</keyword>
<feature type="region of interest" description="Disordered" evidence="1">
    <location>
        <begin position="358"/>
        <end position="382"/>
    </location>
</feature>
<protein>
    <submittedName>
        <fullName evidence="2">Uncharacterized protein</fullName>
    </submittedName>
</protein>
<feature type="compositionally biased region" description="Basic and acidic residues" evidence="1">
    <location>
        <begin position="73"/>
        <end position="90"/>
    </location>
</feature>
<dbReference type="CDD" id="cd00303">
    <property type="entry name" value="retropepsin_like"/>
    <property type="match status" value="1"/>
</dbReference>
<dbReference type="AlphaFoldDB" id="A0AAV7DVI7"/>
<dbReference type="InterPro" id="IPR021109">
    <property type="entry name" value="Peptidase_aspartic_dom_sf"/>
</dbReference>
<feature type="region of interest" description="Disordered" evidence="1">
    <location>
        <begin position="26"/>
        <end position="105"/>
    </location>
</feature>
<dbReference type="Proteomes" id="UP000825729">
    <property type="component" value="Unassembled WGS sequence"/>
</dbReference>